<dbReference type="InterPro" id="IPR036890">
    <property type="entry name" value="HATPase_C_sf"/>
</dbReference>
<evidence type="ECO:0000256" key="7">
    <source>
        <dbReference type="ARBA" id="ARBA00022777"/>
    </source>
</evidence>
<reference evidence="14 15" key="1">
    <citation type="submission" date="2018-10" db="EMBL/GenBank/DDBJ databases">
        <title>Genomic Encyclopedia of Type Strains, Phase IV (KMG-IV): sequencing the most valuable type-strain genomes for metagenomic binning, comparative biology and taxonomic classification.</title>
        <authorList>
            <person name="Goeker M."/>
        </authorList>
    </citation>
    <scope>NUCLEOTIDE SEQUENCE [LARGE SCALE GENOMIC DNA]</scope>
    <source>
        <strain evidence="14 15">DSM 23841</strain>
    </source>
</reference>
<keyword evidence="8 11" id="KW-1133">Transmembrane helix</keyword>
<evidence type="ECO:0000256" key="2">
    <source>
        <dbReference type="ARBA" id="ARBA00004370"/>
    </source>
</evidence>
<dbReference type="GO" id="GO:0005886">
    <property type="term" value="C:plasma membrane"/>
    <property type="evidence" value="ECO:0007669"/>
    <property type="project" value="TreeGrafter"/>
</dbReference>
<dbReference type="SMART" id="SM00388">
    <property type="entry name" value="HisKA"/>
    <property type="match status" value="1"/>
</dbReference>
<evidence type="ECO:0000256" key="6">
    <source>
        <dbReference type="ARBA" id="ARBA00022692"/>
    </source>
</evidence>
<keyword evidence="9" id="KW-0902">Two-component regulatory system</keyword>
<evidence type="ECO:0000256" key="5">
    <source>
        <dbReference type="ARBA" id="ARBA00022679"/>
    </source>
</evidence>
<gene>
    <name evidence="14" type="ORF">DFR40_1412</name>
</gene>
<comment type="caution">
    <text evidence="14">The sequence shown here is derived from an EMBL/GenBank/DDBJ whole genome shotgun (WGS) entry which is preliminary data.</text>
</comment>
<keyword evidence="4" id="KW-0597">Phosphoprotein</keyword>
<dbReference type="RefSeq" id="WP_121457758.1">
    <property type="nucleotide sequence ID" value="NZ_JAANMQ010000002.1"/>
</dbReference>
<evidence type="ECO:0000256" key="8">
    <source>
        <dbReference type="ARBA" id="ARBA00022989"/>
    </source>
</evidence>
<dbReference type="PANTHER" id="PTHR45436:SF16">
    <property type="entry name" value="HISTIDINE KINASE"/>
    <property type="match status" value="1"/>
</dbReference>
<evidence type="ECO:0000256" key="10">
    <source>
        <dbReference type="ARBA" id="ARBA00023136"/>
    </source>
</evidence>
<dbReference type="EMBL" id="RBXP01000013">
    <property type="protein sequence ID" value="RKT59524.1"/>
    <property type="molecule type" value="Genomic_DNA"/>
</dbReference>
<feature type="transmembrane region" description="Helical" evidence="11">
    <location>
        <begin position="130"/>
        <end position="149"/>
    </location>
</feature>
<dbReference type="InterPro" id="IPR003661">
    <property type="entry name" value="HisK_dim/P_dom"/>
</dbReference>
<evidence type="ECO:0000313" key="15">
    <source>
        <dbReference type="Proteomes" id="UP000270626"/>
    </source>
</evidence>
<dbReference type="InterPro" id="IPR003594">
    <property type="entry name" value="HATPase_dom"/>
</dbReference>
<dbReference type="SMART" id="SM00304">
    <property type="entry name" value="HAMP"/>
    <property type="match status" value="1"/>
</dbReference>
<dbReference type="SUPFAM" id="SSF55874">
    <property type="entry name" value="ATPase domain of HSP90 chaperone/DNA topoisomerase II/histidine kinase"/>
    <property type="match status" value="1"/>
</dbReference>
<dbReference type="PROSITE" id="PS50885">
    <property type="entry name" value="HAMP"/>
    <property type="match status" value="1"/>
</dbReference>
<dbReference type="CDD" id="cd00082">
    <property type="entry name" value="HisKA"/>
    <property type="match status" value="1"/>
</dbReference>
<dbReference type="SMART" id="SM00387">
    <property type="entry name" value="HATPase_c"/>
    <property type="match status" value="1"/>
</dbReference>
<proteinExistence type="predicted"/>
<dbReference type="AlphaFoldDB" id="A0A495WE94"/>
<dbReference type="Proteomes" id="UP000270626">
    <property type="component" value="Unassembled WGS sequence"/>
</dbReference>
<dbReference type="SUPFAM" id="SSF47384">
    <property type="entry name" value="Homodimeric domain of signal transducing histidine kinase"/>
    <property type="match status" value="1"/>
</dbReference>
<keyword evidence="7 14" id="KW-0418">Kinase</keyword>
<dbReference type="InterPro" id="IPR036097">
    <property type="entry name" value="HisK_dim/P_sf"/>
</dbReference>
<comment type="catalytic activity">
    <reaction evidence="1">
        <text>ATP + protein L-histidine = ADP + protein N-phospho-L-histidine.</text>
        <dbReference type="EC" id="2.7.13.3"/>
    </reaction>
</comment>
<evidence type="ECO:0000256" key="3">
    <source>
        <dbReference type="ARBA" id="ARBA00012438"/>
    </source>
</evidence>
<dbReference type="Pfam" id="PF02518">
    <property type="entry name" value="HATPase_c"/>
    <property type="match status" value="1"/>
</dbReference>
<feature type="domain" description="HAMP" evidence="13">
    <location>
        <begin position="155"/>
        <end position="209"/>
    </location>
</feature>
<evidence type="ECO:0000256" key="1">
    <source>
        <dbReference type="ARBA" id="ARBA00000085"/>
    </source>
</evidence>
<evidence type="ECO:0000313" key="14">
    <source>
        <dbReference type="EMBL" id="RKT59524.1"/>
    </source>
</evidence>
<sequence length="422" mass="45933">MADKQPLARRILLSFMLLTALIAGINAWAIIAVVHVVEEDLIGDEMRQEMEMVETVYLTEGRIPDLTGGSALYVPTLKAQPLPAAFAGLHPGYQEVVGENGAWHVLETSIEGHRFILARNQDAFEAREQMLYKVVVGGFLLAIVLAWLIGRLTVRRVIDPVIRLAGQVRGRDSMHELAPPLAPEYGDDELGQLAGAFDQAFGQLRRAIERERLFTSDVSHELRTPLMIVGTSAELLLRGELSGRARRQVERIAKAAGEMRALVEVFLQLARAQAAPAAPEAAVSLAAMAAEQGEVWGPEITARGLAFVVVSEAAMPGVWHATLLRAVMGNLLRNASHYTERGEIRLILDAGGFRVEDSGPGIAADERERLFDSFVRGSAARGEGLGLGLSLVRRICEQQGWRIEAHNLAGGGSCFSVRLGRF</sequence>
<keyword evidence="10 11" id="KW-0472">Membrane</keyword>
<dbReference type="Pfam" id="PF00672">
    <property type="entry name" value="HAMP"/>
    <property type="match status" value="1"/>
</dbReference>
<dbReference type="InterPro" id="IPR003660">
    <property type="entry name" value="HAMP_dom"/>
</dbReference>
<keyword evidence="5" id="KW-0808">Transferase</keyword>
<keyword evidence="6 11" id="KW-0812">Transmembrane</keyword>
<keyword evidence="15" id="KW-1185">Reference proteome</keyword>
<accession>A0A495WE94</accession>
<organism evidence="14 15">
    <name type="scientific">Azonexus fungiphilus</name>
    <dbReference type="NCBI Taxonomy" id="146940"/>
    <lineage>
        <taxon>Bacteria</taxon>
        <taxon>Pseudomonadati</taxon>
        <taxon>Pseudomonadota</taxon>
        <taxon>Betaproteobacteria</taxon>
        <taxon>Rhodocyclales</taxon>
        <taxon>Azonexaceae</taxon>
        <taxon>Azonexus</taxon>
    </lineage>
</organism>
<dbReference type="Gene3D" id="6.10.340.10">
    <property type="match status" value="1"/>
</dbReference>
<protein>
    <recommendedName>
        <fullName evidence="3">histidine kinase</fullName>
        <ecNumber evidence="3">2.7.13.3</ecNumber>
    </recommendedName>
</protein>
<dbReference type="EC" id="2.7.13.3" evidence="3"/>
<dbReference type="OrthoDB" id="9121563at2"/>
<evidence type="ECO:0000259" key="12">
    <source>
        <dbReference type="PROSITE" id="PS50109"/>
    </source>
</evidence>
<feature type="domain" description="Histidine kinase" evidence="12">
    <location>
        <begin position="217"/>
        <end position="422"/>
    </location>
</feature>
<dbReference type="PRINTS" id="PR00344">
    <property type="entry name" value="BCTRLSENSOR"/>
</dbReference>
<dbReference type="PANTHER" id="PTHR45436">
    <property type="entry name" value="SENSOR HISTIDINE KINASE YKOH"/>
    <property type="match status" value="1"/>
</dbReference>
<dbReference type="InterPro" id="IPR004358">
    <property type="entry name" value="Sig_transdc_His_kin-like_C"/>
</dbReference>
<name>A0A495WE94_9RHOO</name>
<dbReference type="InterPro" id="IPR050428">
    <property type="entry name" value="TCS_sensor_his_kinase"/>
</dbReference>
<evidence type="ECO:0000256" key="4">
    <source>
        <dbReference type="ARBA" id="ARBA00022553"/>
    </source>
</evidence>
<dbReference type="GO" id="GO:0000155">
    <property type="term" value="F:phosphorelay sensor kinase activity"/>
    <property type="evidence" value="ECO:0007669"/>
    <property type="project" value="InterPro"/>
</dbReference>
<dbReference type="InterPro" id="IPR005467">
    <property type="entry name" value="His_kinase_dom"/>
</dbReference>
<evidence type="ECO:0000259" key="13">
    <source>
        <dbReference type="PROSITE" id="PS50885"/>
    </source>
</evidence>
<dbReference type="Gene3D" id="3.30.565.10">
    <property type="entry name" value="Histidine kinase-like ATPase, C-terminal domain"/>
    <property type="match status" value="1"/>
</dbReference>
<dbReference type="PROSITE" id="PS50109">
    <property type="entry name" value="HIS_KIN"/>
    <property type="match status" value="1"/>
</dbReference>
<evidence type="ECO:0000256" key="9">
    <source>
        <dbReference type="ARBA" id="ARBA00023012"/>
    </source>
</evidence>
<feature type="transmembrane region" description="Helical" evidence="11">
    <location>
        <begin position="12"/>
        <end position="37"/>
    </location>
</feature>
<dbReference type="Gene3D" id="1.10.287.130">
    <property type="match status" value="1"/>
</dbReference>
<dbReference type="Pfam" id="PF00512">
    <property type="entry name" value="HisKA"/>
    <property type="match status" value="1"/>
</dbReference>
<evidence type="ECO:0000256" key="11">
    <source>
        <dbReference type="SAM" id="Phobius"/>
    </source>
</evidence>
<comment type="subcellular location">
    <subcellularLocation>
        <location evidence="2">Membrane</location>
    </subcellularLocation>
</comment>